<dbReference type="Proteomes" id="UP000547879">
    <property type="component" value="Unassembled WGS sequence"/>
</dbReference>
<dbReference type="EMBL" id="JACHEG010000003">
    <property type="protein sequence ID" value="MBB6163514.1"/>
    <property type="molecule type" value="Genomic_DNA"/>
</dbReference>
<accession>A0A7W9Y7P5</accession>
<reference evidence="1 2" key="1">
    <citation type="submission" date="2020-08" db="EMBL/GenBank/DDBJ databases">
        <title>Genomic Encyclopedia of Type Strains, Phase IV (KMG-IV): sequencing the most valuable type-strain genomes for metagenomic binning, comparative biology and taxonomic classification.</title>
        <authorList>
            <person name="Goeker M."/>
        </authorList>
    </citation>
    <scope>NUCLEOTIDE SEQUENCE [LARGE SCALE GENOMIC DNA]</scope>
    <source>
        <strain evidence="1 2">DSM 100734</strain>
    </source>
</reference>
<protein>
    <submittedName>
        <fullName evidence="1">Uncharacterized protein</fullName>
    </submittedName>
</protein>
<name>A0A7W9Y7P5_9HYPH</name>
<comment type="caution">
    <text evidence="1">The sequence shown here is derived from an EMBL/GenBank/DDBJ whole genome shotgun (WGS) entry which is preliminary data.</text>
</comment>
<proteinExistence type="predicted"/>
<gene>
    <name evidence="1" type="ORF">HNQ72_003354</name>
</gene>
<keyword evidence="2" id="KW-1185">Reference proteome</keyword>
<evidence type="ECO:0000313" key="2">
    <source>
        <dbReference type="Proteomes" id="UP000547879"/>
    </source>
</evidence>
<organism evidence="1 2">
    <name type="scientific">Rhizobium wenxiniae</name>
    <dbReference type="NCBI Taxonomy" id="1737357"/>
    <lineage>
        <taxon>Bacteria</taxon>
        <taxon>Pseudomonadati</taxon>
        <taxon>Pseudomonadota</taxon>
        <taxon>Alphaproteobacteria</taxon>
        <taxon>Hyphomicrobiales</taxon>
        <taxon>Rhizobiaceae</taxon>
        <taxon>Rhizobium/Agrobacterium group</taxon>
        <taxon>Rhizobium</taxon>
    </lineage>
</organism>
<dbReference type="AlphaFoldDB" id="A0A7W9Y7P5"/>
<evidence type="ECO:0000313" key="1">
    <source>
        <dbReference type="EMBL" id="MBB6163514.1"/>
    </source>
</evidence>
<sequence>MADKTRDMQLFCTSNSARFIPAGAILKALSVGGKLTRVRNGALDVSISLLRKSA</sequence>